<keyword evidence="7 9" id="KW-0630">Potassium</keyword>
<feature type="binding site" evidence="9">
    <location>
        <position position="220"/>
    </location>
    <ligand>
        <name>ATP</name>
        <dbReference type="ChEBI" id="CHEBI:30616"/>
    </ligand>
</feature>
<name>A0ABM1NZJ2_DROAR</name>
<comment type="subcellular location">
    <subcellularLocation>
        <location evidence="9">Cytoplasm</location>
    </subcellularLocation>
    <subcellularLocation>
        <location evidence="9">Nucleus</location>
    </subcellularLocation>
</comment>
<comment type="caution">
    <text evidence="9">Lacks conserved residue(s) required for the propagation of feature annotation.</text>
</comment>
<dbReference type="Proteomes" id="UP000694904">
    <property type="component" value="Chromosome 3"/>
</dbReference>
<keyword evidence="9" id="KW-0539">Nucleus</keyword>
<feature type="binding site" evidence="9">
    <location>
        <position position="289"/>
    </location>
    <ligand>
        <name>K(+)</name>
        <dbReference type="ChEBI" id="CHEBI:29103"/>
    </ligand>
</feature>
<dbReference type="HAMAP" id="MF_01987">
    <property type="entry name" value="Ribokinase"/>
    <property type="match status" value="1"/>
</dbReference>
<feature type="binding site" evidence="9">
    <location>
        <position position="330"/>
    </location>
    <ligand>
        <name>K(+)</name>
        <dbReference type="ChEBI" id="CHEBI:29103"/>
    </ligand>
</feature>
<dbReference type="InterPro" id="IPR002139">
    <property type="entry name" value="Ribo/fructo_kinase"/>
</dbReference>
<dbReference type="InterPro" id="IPR011611">
    <property type="entry name" value="PfkB_dom"/>
</dbReference>
<comment type="activity regulation">
    <text evidence="9">Activated by a monovalent cation that binds near, but not in, the active site. The most likely occupant of the site in vivo is potassium. Ion binding induces a conformational change that may alter substrate affinity.</text>
</comment>
<reference evidence="11" key="2">
    <citation type="journal article" date="2016" name="G3 (Bethesda)">
        <title>Genome Evolution in Three Species of Cactophilic Drosophila.</title>
        <authorList>
            <person name="Sanchez-Flores A."/>
            <person name="Penazola F."/>
            <person name="Carpinteyro-Ponce J."/>
            <person name="Nazario-Yepiz N."/>
            <person name="Abreu-Goodger C."/>
            <person name="Machado C.A."/>
            <person name="Markow T.A."/>
        </authorList>
    </citation>
    <scope>NUCLEOTIDE SEQUENCE [LARGE SCALE GENOMIC DNA]</scope>
</reference>
<feature type="binding site" evidence="9">
    <location>
        <begin position="49"/>
        <end position="51"/>
    </location>
    <ligand>
        <name>substrate</name>
    </ligand>
</feature>
<feature type="binding site" evidence="9">
    <location>
        <begin position="257"/>
        <end position="262"/>
    </location>
    <ligand>
        <name>ATP</name>
        <dbReference type="ChEBI" id="CHEBI:30616"/>
    </ligand>
</feature>
<keyword evidence="4 9" id="KW-0418">Kinase</keyword>
<dbReference type="SUPFAM" id="SSF53613">
    <property type="entry name" value="Ribokinase-like"/>
    <property type="match status" value="1"/>
</dbReference>
<keyword evidence="6 9" id="KW-0460">Magnesium</keyword>
<feature type="binding site" evidence="9">
    <location>
        <position position="334"/>
    </location>
    <ligand>
        <name>K(+)</name>
        <dbReference type="ChEBI" id="CHEBI:29103"/>
    </ligand>
</feature>
<evidence type="ECO:0000256" key="3">
    <source>
        <dbReference type="ARBA" id="ARBA00022741"/>
    </source>
</evidence>
<feature type="binding site" evidence="9">
    <location>
        <begin position="77"/>
        <end position="81"/>
    </location>
    <ligand>
        <name>substrate</name>
    </ligand>
</feature>
<protein>
    <recommendedName>
        <fullName evidence="9">Ribokinase</fullName>
        <shortName evidence="9">RK</shortName>
        <ecNumber evidence="9">2.7.1.15</ecNumber>
    </recommendedName>
</protein>
<evidence type="ECO:0000313" key="11">
    <source>
        <dbReference type="Proteomes" id="UP000694904"/>
    </source>
</evidence>
<feature type="binding site" evidence="9">
    <location>
        <position position="293"/>
    </location>
    <ligand>
        <name>substrate</name>
    </ligand>
</feature>
<sequence length="474" mass="50586">MSNLYKSLKATFKSFILKLKSIKFSNSPPICKHKKNKMELDVLVFGSSNIDYITYVNDLPRSGETVFAMHRERCYGGKGANQCVAAAKLGARCALISKLGNDKLGAEYLEYLKELEINVDHVEMMDGQSTGLTEINVAENAQNMNIVLSGANLMLKATDASNAKKLFRHSKVLLCQLETDEKAVLYALNHFKGVSILNASPAHPDMNLELIKAPTILCCNRLEAAQLTNREQIDTLQDAKAAATDLIEMGAKSVIITMGDMGAIYLSSSEPDLCTQCPAAPVRYLADTSGASDAFLGSLAYHISIYPNLIRESHIIAANICAAYAVGHRGTQPSFPGPELFQERLCQFDPLYYIIDDDTGRDLNAGAAAEKTATAPVAAAEPAPVVPPIATPAATTSPEPMTTAEEIPAALADPRATGSPAAMIVSAGVAVPAAVTAAKTTTASGKKAAAQISNVNQMLKTSIESSHSKHFNHQ</sequence>
<evidence type="ECO:0000256" key="7">
    <source>
        <dbReference type="ARBA" id="ARBA00022958"/>
    </source>
</evidence>
<evidence type="ECO:0000256" key="1">
    <source>
        <dbReference type="ARBA" id="ARBA00022679"/>
    </source>
</evidence>
<dbReference type="GeneID" id="108612015"/>
<evidence type="ECO:0000256" key="5">
    <source>
        <dbReference type="ARBA" id="ARBA00022840"/>
    </source>
</evidence>
<comment type="subunit">
    <text evidence="9">Homodimer.</text>
</comment>
<comment type="cofactor">
    <cofactor evidence="9">
        <name>Mg(2+)</name>
        <dbReference type="ChEBI" id="CHEBI:18420"/>
    </cofactor>
    <text evidence="9">Requires a divalent cation, most likely magnesium in vivo, as an electrophilic catalyst to aid phosphoryl group transfer. It is the chelate of the metal and the nucleotide that is the actual substrate.</text>
</comment>
<organism evidence="11 12">
    <name type="scientific">Drosophila arizonae</name>
    <name type="common">Fruit fly</name>
    <dbReference type="NCBI Taxonomy" id="7263"/>
    <lineage>
        <taxon>Eukaryota</taxon>
        <taxon>Metazoa</taxon>
        <taxon>Ecdysozoa</taxon>
        <taxon>Arthropoda</taxon>
        <taxon>Hexapoda</taxon>
        <taxon>Insecta</taxon>
        <taxon>Pterygota</taxon>
        <taxon>Neoptera</taxon>
        <taxon>Endopterygota</taxon>
        <taxon>Diptera</taxon>
        <taxon>Brachycera</taxon>
        <taxon>Muscomorpha</taxon>
        <taxon>Ephydroidea</taxon>
        <taxon>Drosophilidae</taxon>
        <taxon>Drosophila</taxon>
    </lineage>
</organism>
<dbReference type="InterPro" id="IPR011877">
    <property type="entry name" value="Ribokinase"/>
</dbReference>
<dbReference type="CDD" id="cd01174">
    <property type="entry name" value="ribokinase"/>
    <property type="match status" value="1"/>
</dbReference>
<gene>
    <name evidence="12" type="primary">LOC108612015</name>
</gene>
<proteinExistence type="inferred from homology"/>
<comment type="function">
    <text evidence="9">Catalyzes the phosphorylation of ribose at O-5 in a reaction requiring ATP and magnesium. The resulting D-ribose-5-phosphate can then be used either for sythesis of nucleotides, histidine, and tryptophan, or as a component of the pentose phosphate pathway.</text>
</comment>
<dbReference type="InterPro" id="IPR029056">
    <property type="entry name" value="Ribokinase-like"/>
</dbReference>
<dbReference type="RefSeq" id="XP_017860378.1">
    <property type="nucleotide sequence ID" value="XM_018004889.1"/>
</dbReference>
<evidence type="ECO:0000256" key="8">
    <source>
        <dbReference type="ARBA" id="ARBA00023277"/>
    </source>
</evidence>
<evidence type="ECO:0000256" key="9">
    <source>
        <dbReference type="HAMAP-Rule" id="MF_03215"/>
    </source>
</evidence>
<dbReference type="EC" id="2.7.1.15" evidence="9"/>
<keyword evidence="11" id="KW-1185">Reference proteome</keyword>
<comment type="pathway">
    <text evidence="9">Carbohydrate metabolism; D-ribose degradation; D-ribose 5-phosphate from beta-D-ribopyranose: step 2/2.</text>
</comment>
<dbReference type="PRINTS" id="PR00990">
    <property type="entry name" value="RIBOKINASE"/>
</dbReference>
<dbReference type="PANTHER" id="PTHR10584:SF166">
    <property type="entry name" value="RIBOKINASE"/>
    <property type="match status" value="1"/>
</dbReference>
<keyword evidence="3 9" id="KW-0547">Nucleotide-binding</keyword>
<reference evidence="12" key="3">
    <citation type="submission" date="2025-08" db="UniProtKB">
        <authorList>
            <consortium name="RefSeq"/>
        </authorList>
    </citation>
    <scope>IDENTIFICATION</scope>
    <source>
        <tissue evidence="12">Whole organism</tissue>
    </source>
</reference>
<evidence type="ECO:0000256" key="6">
    <source>
        <dbReference type="ARBA" id="ARBA00022842"/>
    </source>
</evidence>
<keyword evidence="5 9" id="KW-0067">ATP-binding</keyword>
<feature type="domain" description="Carbohydrate kinase PfkB" evidence="10">
    <location>
        <begin position="41"/>
        <end position="335"/>
    </location>
</feature>
<comment type="catalytic activity">
    <reaction evidence="9">
        <text>D-ribose + ATP = D-ribose 5-phosphate + ADP + H(+)</text>
        <dbReference type="Rhea" id="RHEA:13697"/>
        <dbReference type="ChEBI" id="CHEBI:15378"/>
        <dbReference type="ChEBI" id="CHEBI:30616"/>
        <dbReference type="ChEBI" id="CHEBI:47013"/>
        <dbReference type="ChEBI" id="CHEBI:78346"/>
        <dbReference type="ChEBI" id="CHEBI:456216"/>
        <dbReference type="EC" id="2.7.1.15"/>
    </reaction>
</comment>
<feature type="active site" description="Proton acceptor" evidence="9">
    <location>
        <position position="293"/>
    </location>
</feature>
<keyword evidence="8 9" id="KW-0119">Carbohydrate metabolism</keyword>
<keyword evidence="2 9" id="KW-0479">Metal-binding</keyword>
<dbReference type="Pfam" id="PF00294">
    <property type="entry name" value="PfkB"/>
    <property type="match status" value="1"/>
</dbReference>
<dbReference type="Gene3D" id="3.40.1190.20">
    <property type="match status" value="1"/>
</dbReference>
<feature type="binding site" evidence="9">
    <location>
        <position position="287"/>
    </location>
    <ligand>
        <name>K(+)</name>
        <dbReference type="ChEBI" id="CHEBI:29103"/>
    </ligand>
</feature>
<evidence type="ECO:0000256" key="4">
    <source>
        <dbReference type="ARBA" id="ARBA00022777"/>
    </source>
</evidence>
<feature type="binding site" evidence="9">
    <location>
        <position position="328"/>
    </location>
    <ligand>
        <name>K(+)</name>
        <dbReference type="ChEBI" id="CHEBI:29103"/>
    </ligand>
</feature>
<accession>A0ABM1NZJ2</accession>
<evidence type="ECO:0000313" key="12">
    <source>
        <dbReference type="RefSeq" id="XP_017860378.1"/>
    </source>
</evidence>
<keyword evidence="9" id="KW-0963">Cytoplasm</keyword>
<evidence type="ECO:0000259" key="10">
    <source>
        <dbReference type="Pfam" id="PF00294"/>
    </source>
</evidence>
<reference evidence="11" key="1">
    <citation type="journal article" date="1997" name="Nucleic Acids Res.">
        <title>tRNAscan-SE: a program for improved detection of transfer RNA genes in genomic sequence.</title>
        <authorList>
            <person name="Lowe T.M."/>
            <person name="Eddy S.R."/>
        </authorList>
    </citation>
    <scope>NUCLEOTIDE SEQUENCE [LARGE SCALE GENOMIC DNA]</scope>
</reference>
<feature type="binding site" evidence="9">
    <location>
        <position position="325"/>
    </location>
    <ligand>
        <name>K(+)</name>
        <dbReference type="ChEBI" id="CHEBI:29103"/>
    </ligand>
</feature>
<comment type="similarity">
    <text evidence="9">Belongs to the carbohydrate kinase PfkB family. Ribokinase subfamily.</text>
</comment>
<feature type="binding site" evidence="9">
    <location>
        <position position="178"/>
    </location>
    <ligand>
        <name>substrate</name>
    </ligand>
</feature>
<dbReference type="PANTHER" id="PTHR10584">
    <property type="entry name" value="SUGAR KINASE"/>
    <property type="match status" value="1"/>
</dbReference>
<feature type="binding site" evidence="9">
    <location>
        <position position="319"/>
    </location>
    <ligand>
        <name>ATP</name>
        <dbReference type="ChEBI" id="CHEBI:30616"/>
    </ligand>
</feature>
<keyword evidence="1 9" id="KW-0808">Transferase</keyword>
<evidence type="ECO:0000256" key="2">
    <source>
        <dbReference type="ARBA" id="ARBA00022723"/>
    </source>
</evidence>